<dbReference type="Proteomes" id="UP001497482">
    <property type="component" value="Chromosome 11"/>
</dbReference>
<evidence type="ECO:0000313" key="2">
    <source>
        <dbReference type="Proteomes" id="UP001497482"/>
    </source>
</evidence>
<accession>A0AAV2JB24</accession>
<sequence length="103" mass="11260">MTGGWSFLVLGQSFGRSVKDADQEKEETPSPVLFGILILGDRLKSETNPAKLVFSVRARAAVLKALCARTRLFVFEGNSAVLTPSFGAGKDDDGRWWWSSRGP</sequence>
<reference evidence="1 2" key="1">
    <citation type="submission" date="2024-04" db="EMBL/GenBank/DDBJ databases">
        <authorList>
            <person name="Waldvogel A.-M."/>
            <person name="Schoenle A."/>
        </authorList>
    </citation>
    <scope>NUCLEOTIDE SEQUENCE [LARGE SCALE GENOMIC DNA]</scope>
</reference>
<protein>
    <recommendedName>
        <fullName evidence="3">Secreted protein</fullName>
    </recommendedName>
</protein>
<evidence type="ECO:0008006" key="3">
    <source>
        <dbReference type="Google" id="ProtNLM"/>
    </source>
</evidence>
<dbReference type="AlphaFoldDB" id="A0AAV2JB24"/>
<name>A0AAV2JB24_KNICA</name>
<evidence type="ECO:0000313" key="1">
    <source>
        <dbReference type="EMBL" id="CAL1574008.1"/>
    </source>
</evidence>
<organism evidence="1 2">
    <name type="scientific">Knipowitschia caucasica</name>
    <name type="common">Caucasian dwarf goby</name>
    <name type="synonym">Pomatoschistus caucasicus</name>
    <dbReference type="NCBI Taxonomy" id="637954"/>
    <lineage>
        <taxon>Eukaryota</taxon>
        <taxon>Metazoa</taxon>
        <taxon>Chordata</taxon>
        <taxon>Craniata</taxon>
        <taxon>Vertebrata</taxon>
        <taxon>Euteleostomi</taxon>
        <taxon>Actinopterygii</taxon>
        <taxon>Neopterygii</taxon>
        <taxon>Teleostei</taxon>
        <taxon>Neoteleostei</taxon>
        <taxon>Acanthomorphata</taxon>
        <taxon>Gobiaria</taxon>
        <taxon>Gobiiformes</taxon>
        <taxon>Gobioidei</taxon>
        <taxon>Gobiidae</taxon>
        <taxon>Gobiinae</taxon>
        <taxon>Knipowitschia</taxon>
    </lineage>
</organism>
<gene>
    <name evidence="1" type="ORF">KC01_LOCUS5794</name>
</gene>
<keyword evidence="2" id="KW-1185">Reference proteome</keyword>
<proteinExistence type="predicted"/>
<dbReference type="EMBL" id="OZ035833">
    <property type="protein sequence ID" value="CAL1574008.1"/>
    <property type="molecule type" value="Genomic_DNA"/>
</dbReference>